<name>A0A1D2NKX9_ORCCI</name>
<feature type="transmembrane region" description="Helical" evidence="11">
    <location>
        <begin position="668"/>
        <end position="689"/>
    </location>
</feature>
<dbReference type="GO" id="GO:0006506">
    <property type="term" value="P:GPI anchor biosynthetic process"/>
    <property type="evidence" value="ECO:0007669"/>
    <property type="project" value="UniProtKB-UniPathway"/>
</dbReference>
<keyword evidence="4 11" id="KW-0337">GPI-anchor biosynthesis</keyword>
<dbReference type="GO" id="GO:0004376">
    <property type="term" value="F:GPI mannosyltransferase activity"/>
    <property type="evidence" value="ECO:0007669"/>
    <property type="project" value="InterPro"/>
</dbReference>
<keyword evidence="7 11" id="KW-0812">Transmembrane</keyword>
<evidence type="ECO:0000256" key="1">
    <source>
        <dbReference type="ARBA" id="ARBA00004477"/>
    </source>
</evidence>
<proteinExistence type="inferred from homology"/>
<evidence type="ECO:0000256" key="9">
    <source>
        <dbReference type="ARBA" id="ARBA00022989"/>
    </source>
</evidence>
<comment type="function">
    <text evidence="11">Mannosyltransferase involved in glycosylphosphatidylinositol-anchor biosynthesis.</text>
</comment>
<dbReference type="EMBL" id="LJIJ01000013">
    <property type="protein sequence ID" value="ODN05897.1"/>
    <property type="molecule type" value="Genomic_DNA"/>
</dbReference>
<dbReference type="Proteomes" id="UP000094527">
    <property type="component" value="Unassembled WGS sequence"/>
</dbReference>
<keyword evidence="13" id="KW-1185">Reference proteome</keyword>
<evidence type="ECO:0000256" key="7">
    <source>
        <dbReference type="ARBA" id="ARBA00022692"/>
    </source>
</evidence>
<evidence type="ECO:0000256" key="4">
    <source>
        <dbReference type="ARBA" id="ARBA00022502"/>
    </source>
</evidence>
<dbReference type="GO" id="GO:0031501">
    <property type="term" value="C:mannosyltransferase complex"/>
    <property type="evidence" value="ECO:0007669"/>
    <property type="project" value="TreeGrafter"/>
</dbReference>
<evidence type="ECO:0000313" key="13">
    <source>
        <dbReference type="Proteomes" id="UP000094527"/>
    </source>
</evidence>
<feature type="transmembrane region" description="Helical" evidence="11">
    <location>
        <begin position="330"/>
        <end position="349"/>
    </location>
</feature>
<keyword evidence="10 11" id="KW-0472">Membrane</keyword>
<protein>
    <recommendedName>
        <fullName evidence="11">GPI mannosyltransferase 2</fullName>
        <ecNumber evidence="11">2.4.1.-</ecNumber>
    </recommendedName>
</protein>
<feature type="transmembrane region" description="Helical" evidence="11">
    <location>
        <begin position="261"/>
        <end position="281"/>
    </location>
</feature>
<comment type="similarity">
    <text evidence="3 11">Belongs to the PIGV family.</text>
</comment>
<comment type="pathway">
    <text evidence="2 11">Glycolipid biosynthesis; glycosylphosphatidylinositol-anchor biosynthesis.</text>
</comment>
<feature type="transmembrane region" description="Helical" evidence="11">
    <location>
        <begin position="603"/>
        <end position="625"/>
    </location>
</feature>
<dbReference type="OrthoDB" id="6132759at2759"/>
<dbReference type="GO" id="GO:0005789">
    <property type="term" value="C:endoplasmic reticulum membrane"/>
    <property type="evidence" value="ECO:0007669"/>
    <property type="project" value="UniProtKB-SubCell"/>
</dbReference>
<dbReference type="PANTHER" id="PTHR12468">
    <property type="entry name" value="GPI MANNOSYLTRANSFERASE 2"/>
    <property type="match status" value="1"/>
</dbReference>
<dbReference type="STRING" id="48709.A0A1D2NKX9"/>
<gene>
    <name evidence="12" type="ORF">Ocin01_00785</name>
</gene>
<evidence type="ECO:0000256" key="10">
    <source>
        <dbReference type="ARBA" id="ARBA00023136"/>
    </source>
</evidence>
<dbReference type="AlphaFoldDB" id="A0A1D2NKX9"/>
<evidence type="ECO:0000256" key="2">
    <source>
        <dbReference type="ARBA" id="ARBA00004687"/>
    </source>
</evidence>
<dbReference type="Pfam" id="PF04188">
    <property type="entry name" value="Mannosyl_trans2"/>
    <property type="match status" value="1"/>
</dbReference>
<comment type="subcellular location">
    <subcellularLocation>
        <location evidence="1 11">Endoplasmic reticulum membrane</location>
        <topology evidence="1 11">Multi-pass membrane protein</topology>
    </subcellularLocation>
</comment>
<evidence type="ECO:0000256" key="8">
    <source>
        <dbReference type="ARBA" id="ARBA00022824"/>
    </source>
</evidence>
<feature type="transmembrane region" description="Helical" evidence="11">
    <location>
        <begin position="355"/>
        <end position="383"/>
    </location>
</feature>
<organism evidence="12 13">
    <name type="scientific">Orchesella cincta</name>
    <name type="common">Springtail</name>
    <name type="synonym">Podura cincta</name>
    <dbReference type="NCBI Taxonomy" id="48709"/>
    <lineage>
        <taxon>Eukaryota</taxon>
        <taxon>Metazoa</taxon>
        <taxon>Ecdysozoa</taxon>
        <taxon>Arthropoda</taxon>
        <taxon>Hexapoda</taxon>
        <taxon>Collembola</taxon>
        <taxon>Entomobryomorpha</taxon>
        <taxon>Entomobryoidea</taxon>
        <taxon>Orchesellidae</taxon>
        <taxon>Orchesellinae</taxon>
        <taxon>Orchesella</taxon>
    </lineage>
</organism>
<feature type="transmembrane region" description="Helical" evidence="11">
    <location>
        <begin position="403"/>
        <end position="424"/>
    </location>
</feature>
<feature type="transmembrane region" description="Helical" evidence="11">
    <location>
        <begin position="69"/>
        <end position="91"/>
    </location>
</feature>
<evidence type="ECO:0000256" key="5">
    <source>
        <dbReference type="ARBA" id="ARBA00022676"/>
    </source>
</evidence>
<accession>A0A1D2NKX9</accession>
<feature type="non-terminal residue" evidence="12">
    <location>
        <position position="1"/>
    </location>
</feature>
<dbReference type="GO" id="GO:0000009">
    <property type="term" value="F:alpha-1,6-mannosyltransferase activity"/>
    <property type="evidence" value="ECO:0007669"/>
    <property type="project" value="InterPro"/>
</dbReference>
<feature type="transmembrane region" description="Helical" evidence="11">
    <location>
        <begin position="487"/>
        <end position="508"/>
    </location>
</feature>
<keyword evidence="9 11" id="KW-1133">Transmembrane helix</keyword>
<evidence type="ECO:0000256" key="6">
    <source>
        <dbReference type="ARBA" id="ARBA00022679"/>
    </source>
</evidence>
<evidence type="ECO:0000313" key="12">
    <source>
        <dbReference type="EMBL" id="ODN05897.1"/>
    </source>
</evidence>
<evidence type="ECO:0000256" key="3">
    <source>
        <dbReference type="ARBA" id="ARBA00008698"/>
    </source>
</evidence>
<comment type="caution">
    <text evidence="12">The sequence shown here is derived from an EMBL/GenBank/DDBJ whole genome shotgun (WGS) entry which is preliminary data.</text>
</comment>
<dbReference type="InterPro" id="IPR007315">
    <property type="entry name" value="PIG-V/Gpi18"/>
</dbReference>
<dbReference type="PANTHER" id="PTHR12468:SF2">
    <property type="entry name" value="GPI MANNOSYLTRANSFERASE 2"/>
    <property type="match status" value="1"/>
</dbReference>
<dbReference type="EC" id="2.4.1.-" evidence="11"/>
<reference evidence="12 13" key="1">
    <citation type="journal article" date="2016" name="Genome Biol. Evol.">
        <title>Gene Family Evolution Reflects Adaptation to Soil Environmental Stressors in the Genome of the Collembolan Orchesella cincta.</title>
        <authorList>
            <person name="Faddeeva-Vakhrusheva A."/>
            <person name="Derks M.F."/>
            <person name="Anvar S.Y."/>
            <person name="Agamennone V."/>
            <person name="Suring W."/>
            <person name="Smit S."/>
            <person name="van Straalen N.M."/>
            <person name="Roelofs D."/>
        </authorList>
    </citation>
    <scope>NUCLEOTIDE SEQUENCE [LARGE SCALE GENOMIC DNA]</scope>
    <source>
        <tissue evidence="12">Mixed pool</tissue>
    </source>
</reference>
<evidence type="ECO:0000256" key="11">
    <source>
        <dbReference type="RuleBase" id="RU363112"/>
    </source>
</evidence>
<dbReference type="UniPathway" id="UPA00196"/>
<sequence>RFKASSSLFIKMFSAPTTTNHMEYRSKRLQNNWQFPVGSSDADTAAALAKPKQVGAKQEHYPLQQKAKILLQLWYCLCTLYACISTFFYFIPKVESWIHTTCQQQCQQDRVINTPNKRPRSSYRHLLYSSDTESDDEDSCSTFECFETIQDSHHAYHKGFDDDTGDDEHELPFISLIDNISYFWKLYRTNYSAFKEEFWRSVRNLGLFSTNYFEGVTYGHNIDPRNSRPQFVTRGVQLLKKNTFFKAAGMTRVTGNAHKRWVLVVALASRLLIFLIQFTTINLPQYFRHNNDGFKFVPEKTFGKLLDGPVLSMFGGYLNWDANYFLHITVYGYTSENILAFFPLLPMILYVPSKIVSIILSPIISLSSVVIVMGVLVNTWLFVKCAGNIYELAKIWANGSQQFITTACVMFCFNPASIFFSGLYSETLFAYLTSEVILSLFDGNSWSALRFAALSGICRSNGLLNVGLIIAFTLQRELSQRNKPFRLLSFICRSIAIASLSIIPFILFQGYGVRQFCQVDKLYDANNIPLYCSFNPTSRPSAWTLPYSYVQKKYWNVGFLKYFELKQLPNFILAAPVLIALGSQSWSSFKLSLFELKSHMTPVGIYECLQAAHGLFLTVFCFLFVHVQVSTRMIMAACPYLYLYLATLHEEEIEKFRNHEISLPVKSLVVILWCVMYYIIGTVGFSLGLPWT</sequence>
<keyword evidence="5 11" id="KW-0328">Glycosyltransferase</keyword>
<keyword evidence="6 11" id="KW-0808">Transferase</keyword>
<keyword evidence="8 11" id="KW-0256">Endoplasmic reticulum</keyword>